<keyword evidence="1" id="KW-0732">Signal</keyword>
<dbReference type="GO" id="GO:0004622">
    <property type="term" value="F:phosphatidylcholine lysophospholipase activity"/>
    <property type="evidence" value="ECO:0007669"/>
    <property type="project" value="TreeGrafter"/>
</dbReference>
<dbReference type="CDD" id="cd01828">
    <property type="entry name" value="sialate_O-acetylesterase_like2"/>
    <property type="match status" value="1"/>
</dbReference>
<sequence>MRELYLLAASCLLTGLAIPASTLPQVITVHPASLNWLWNVNESTQVKGEVLHKEVSLPESQQGWQASAEMIEPPNRAIFSHQLISGNQLYYQRLAALKAGKIYTRLDDLSSLPEMSVRKHQLTYQEWKSLLAMEASAVATAQGTNRLGILVGDSLSMWFPRTKMPLGKLWLNQGISGDTSSGVLKRISAFSQTKPDVIYIMAGINDLRKGATDETILRNHRLMLRRLRKTHPKSQIVIQSILPTRLPTISNSRIRGINYQLAFIAKQERARYLDLHYWFQDFQGNLREDLTTDGLHLNEQGYDIWSSTLKQVEFSQLE</sequence>
<reference evidence="3" key="1">
    <citation type="submission" date="2020-09" db="EMBL/GenBank/DDBJ databases">
        <title>Iningainema tapete sp. nov. (Scytonemataceae, Cyanobacteria) from greenhouses in central Florida (USA) produces two types of nodularin with biosynthetic potential for microcystin-LR and anabaenopeptins.</title>
        <authorList>
            <person name="Berthold D.E."/>
            <person name="Lefler F.W."/>
            <person name="Huang I.-S."/>
            <person name="Abdulla H."/>
            <person name="Zimba P.V."/>
            <person name="Laughinghouse H.D. IV."/>
        </authorList>
    </citation>
    <scope>NUCLEOTIDE SEQUENCE</scope>
    <source>
        <strain evidence="3">BLCCT55</strain>
    </source>
</reference>
<dbReference type="InterPro" id="IPR036514">
    <property type="entry name" value="SGNH_hydro_sf"/>
</dbReference>
<dbReference type="Proteomes" id="UP000629098">
    <property type="component" value="Unassembled WGS sequence"/>
</dbReference>
<feature type="chain" id="PRO_5035315146" evidence="1">
    <location>
        <begin position="20"/>
        <end position="318"/>
    </location>
</feature>
<protein>
    <submittedName>
        <fullName evidence="3">Lipolytic protein G-D-S-L family</fullName>
    </submittedName>
</protein>
<evidence type="ECO:0000256" key="1">
    <source>
        <dbReference type="SAM" id="SignalP"/>
    </source>
</evidence>
<dbReference type="InterPro" id="IPR013830">
    <property type="entry name" value="SGNH_hydro"/>
</dbReference>
<dbReference type="EMBL" id="JACXAE010000013">
    <property type="protein sequence ID" value="MBD2771066.1"/>
    <property type="molecule type" value="Genomic_DNA"/>
</dbReference>
<dbReference type="AlphaFoldDB" id="A0A8J6XI04"/>
<dbReference type="PANTHER" id="PTHR30383">
    <property type="entry name" value="THIOESTERASE 1/PROTEASE 1/LYSOPHOSPHOLIPASE L1"/>
    <property type="match status" value="1"/>
</dbReference>
<dbReference type="Pfam" id="PF13472">
    <property type="entry name" value="Lipase_GDSL_2"/>
    <property type="match status" value="1"/>
</dbReference>
<feature type="domain" description="SGNH hydrolase-type esterase" evidence="2">
    <location>
        <begin position="167"/>
        <end position="304"/>
    </location>
</feature>
<evidence type="ECO:0000313" key="3">
    <source>
        <dbReference type="EMBL" id="MBD2771066.1"/>
    </source>
</evidence>
<evidence type="ECO:0000313" key="4">
    <source>
        <dbReference type="Proteomes" id="UP000629098"/>
    </source>
</evidence>
<dbReference type="InterPro" id="IPR051532">
    <property type="entry name" value="Ester_Hydrolysis_Enzymes"/>
</dbReference>
<keyword evidence="4" id="KW-1185">Reference proteome</keyword>
<organism evidence="3 4">
    <name type="scientific">Iningainema tapete BLCC-T55</name>
    <dbReference type="NCBI Taxonomy" id="2748662"/>
    <lineage>
        <taxon>Bacteria</taxon>
        <taxon>Bacillati</taxon>
        <taxon>Cyanobacteriota</taxon>
        <taxon>Cyanophyceae</taxon>
        <taxon>Nostocales</taxon>
        <taxon>Scytonemataceae</taxon>
        <taxon>Iningainema tapete</taxon>
    </lineage>
</organism>
<proteinExistence type="predicted"/>
<evidence type="ECO:0000259" key="2">
    <source>
        <dbReference type="Pfam" id="PF13472"/>
    </source>
</evidence>
<accession>A0A8J6XI04</accession>
<dbReference type="SUPFAM" id="SSF52266">
    <property type="entry name" value="SGNH hydrolase"/>
    <property type="match status" value="1"/>
</dbReference>
<name>A0A8J6XI04_9CYAN</name>
<comment type="caution">
    <text evidence="3">The sequence shown here is derived from an EMBL/GenBank/DDBJ whole genome shotgun (WGS) entry which is preliminary data.</text>
</comment>
<dbReference type="PANTHER" id="PTHR30383:SF5">
    <property type="entry name" value="SGNH HYDROLASE-TYPE ESTERASE DOMAIN-CONTAINING PROTEIN"/>
    <property type="match status" value="1"/>
</dbReference>
<gene>
    <name evidence="3" type="ORF">ICL16_02740</name>
</gene>
<dbReference type="Gene3D" id="3.40.50.1110">
    <property type="entry name" value="SGNH hydrolase"/>
    <property type="match status" value="1"/>
</dbReference>
<feature type="signal peptide" evidence="1">
    <location>
        <begin position="1"/>
        <end position="19"/>
    </location>
</feature>
<dbReference type="RefSeq" id="WP_190825360.1">
    <property type="nucleotide sequence ID" value="NZ_CAWPPI010000013.1"/>
</dbReference>